<dbReference type="InterPro" id="IPR042214">
    <property type="entry name" value="TruD_catalytic"/>
</dbReference>
<evidence type="ECO:0000256" key="2">
    <source>
        <dbReference type="ARBA" id="ARBA00022694"/>
    </source>
</evidence>
<dbReference type="Pfam" id="PF01142">
    <property type="entry name" value="TruD"/>
    <property type="match status" value="1"/>
</dbReference>
<feature type="domain" description="TRUD" evidence="4">
    <location>
        <begin position="285"/>
        <end position="451"/>
    </location>
</feature>
<keyword evidence="2" id="KW-0819">tRNA processing</keyword>
<dbReference type="GO" id="GO:0003723">
    <property type="term" value="F:RNA binding"/>
    <property type="evidence" value="ECO:0007669"/>
    <property type="project" value="InterPro"/>
</dbReference>
<dbReference type="InterPro" id="IPR011760">
    <property type="entry name" value="PsdUridine_synth_TruD_insert"/>
</dbReference>
<organism evidence="5 6">
    <name type="scientific">Vairimorpha apis BRL 01</name>
    <dbReference type="NCBI Taxonomy" id="1037528"/>
    <lineage>
        <taxon>Eukaryota</taxon>
        <taxon>Fungi</taxon>
        <taxon>Fungi incertae sedis</taxon>
        <taxon>Microsporidia</taxon>
        <taxon>Nosematidae</taxon>
        <taxon>Vairimorpha</taxon>
    </lineage>
</organism>
<dbReference type="Proteomes" id="UP000053780">
    <property type="component" value="Unassembled WGS sequence"/>
</dbReference>
<dbReference type="GO" id="GO:0001522">
    <property type="term" value="P:pseudouridine synthesis"/>
    <property type="evidence" value="ECO:0007669"/>
    <property type="project" value="InterPro"/>
</dbReference>
<reference evidence="5 6" key="1">
    <citation type="journal article" date="2013" name="BMC Genomics">
        <title>Genome sequencing and comparative genomics of honey bee microsporidia, Nosema apis reveal novel insights into host-parasite interactions.</title>
        <authorList>
            <person name="Chen Yp."/>
            <person name="Pettis J.S."/>
            <person name="Zhao Y."/>
            <person name="Liu X."/>
            <person name="Tallon L.J."/>
            <person name="Sadzewicz L.D."/>
            <person name="Li R."/>
            <person name="Zheng H."/>
            <person name="Huang S."/>
            <person name="Zhang X."/>
            <person name="Hamilton M.C."/>
            <person name="Pernal S.F."/>
            <person name="Melathopoulos A.P."/>
            <person name="Yan X."/>
            <person name="Evans J.D."/>
        </authorList>
    </citation>
    <scope>NUCLEOTIDE SEQUENCE [LARGE SCALE GENOMIC DNA]</scope>
    <source>
        <strain evidence="5 6">BRL 01</strain>
    </source>
</reference>
<accession>T0L8C3</accession>
<proteinExistence type="inferred from homology"/>
<dbReference type="PROSITE" id="PS01268">
    <property type="entry name" value="UPF0024"/>
    <property type="match status" value="1"/>
</dbReference>
<dbReference type="VEuPathDB" id="MicrosporidiaDB:NAPIS_ORF01648"/>
<keyword evidence="3" id="KW-0413">Isomerase</keyword>
<evidence type="ECO:0000313" key="6">
    <source>
        <dbReference type="Proteomes" id="UP000053780"/>
    </source>
</evidence>
<keyword evidence="6" id="KW-1185">Reference proteome</keyword>
<sequence length="451" mass="53221">MCDPILDIKYFYNVSSSKLPIVIKDKPEDFIVHEITSNDEICDVCPIVNIDKYLKSLHFLNFCEKISENGVDEQIIHKKLTEINSNIYDSYDETLLNYKTKNYNPLLIFDKELRTKIHTLINYNPFVELKTSDSKITISFNSLHTFTFILNKCMLNTVNACKIIEKELNTPVSFSGNKDKKAITFQEVSLKCKFENLINFACMNNNLSNEDIKCIKIMQYYENFKLDEEFVIQECDFQKDSFKSYINIYNIKKGHSKKLGDLKGNKFVIKIKDRNDLCFKNIENGFINYFGLQRFGKCTNNHIVGKHILDKNYEQALEIIIKNSRGYEFYKNDDLNLCLKKCDNTERFIFKNIKKMKSKDIINKMRREIKMLYLHSYQSYLFNKKINENVENFCEDFYLELDKFDDKMLKGGKRKVIEKGYDVKGWNDGQDFVISFCLKPSCYATMALREL</sequence>
<name>T0L8C3_9MICR</name>
<dbReference type="GO" id="GO:0005634">
    <property type="term" value="C:nucleus"/>
    <property type="evidence" value="ECO:0007669"/>
    <property type="project" value="TreeGrafter"/>
</dbReference>
<dbReference type="InterPro" id="IPR020103">
    <property type="entry name" value="PsdUridine_synth_cat_dom_sf"/>
</dbReference>
<protein>
    <submittedName>
        <fullName evidence="5">Trna pseudouridine synthase d</fullName>
    </submittedName>
</protein>
<dbReference type="AlphaFoldDB" id="T0L8C3"/>
<evidence type="ECO:0000259" key="4">
    <source>
        <dbReference type="PROSITE" id="PS50984"/>
    </source>
</evidence>
<dbReference type="PROSITE" id="PS50984">
    <property type="entry name" value="TRUD"/>
    <property type="match status" value="1"/>
</dbReference>
<dbReference type="Gene3D" id="3.30.2350.20">
    <property type="entry name" value="TruD, catalytic domain"/>
    <property type="match status" value="3"/>
</dbReference>
<dbReference type="InterPro" id="IPR001656">
    <property type="entry name" value="PsdUridine_synth_TruD"/>
</dbReference>
<evidence type="ECO:0000256" key="3">
    <source>
        <dbReference type="ARBA" id="ARBA00023235"/>
    </source>
</evidence>
<comment type="similarity">
    <text evidence="1">Belongs to the pseudouridine synthase TruD family.</text>
</comment>
<gene>
    <name evidence="5" type="ORF">NAPIS_ORF01648</name>
</gene>
<dbReference type="PANTHER" id="PTHR13326:SF21">
    <property type="entry name" value="PSEUDOURIDYLATE SYNTHASE PUS7L"/>
    <property type="match status" value="1"/>
</dbReference>
<evidence type="ECO:0000256" key="1">
    <source>
        <dbReference type="ARBA" id="ARBA00007953"/>
    </source>
</evidence>
<evidence type="ECO:0000313" key="5">
    <source>
        <dbReference type="EMBL" id="EQB60779.1"/>
    </source>
</evidence>
<dbReference type="GO" id="GO:0008033">
    <property type="term" value="P:tRNA processing"/>
    <property type="evidence" value="ECO:0007669"/>
    <property type="project" value="UniProtKB-KW"/>
</dbReference>
<dbReference type="EMBL" id="KE647235">
    <property type="protein sequence ID" value="EQB60779.1"/>
    <property type="molecule type" value="Genomic_DNA"/>
</dbReference>
<dbReference type="InterPro" id="IPR020119">
    <property type="entry name" value="PsdUridine_synth_TruD_CS"/>
</dbReference>
<dbReference type="PANTHER" id="PTHR13326">
    <property type="entry name" value="TRNA PSEUDOURIDINE SYNTHASE D"/>
    <property type="match status" value="1"/>
</dbReference>
<dbReference type="SUPFAM" id="SSF55120">
    <property type="entry name" value="Pseudouridine synthase"/>
    <property type="match status" value="1"/>
</dbReference>
<dbReference type="HOGENOM" id="CLU_005281_3_0_1"/>
<dbReference type="GO" id="GO:0009982">
    <property type="term" value="F:pseudouridine synthase activity"/>
    <property type="evidence" value="ECO:0007669"/>
    <property type="project" value="InterPro"/>
</dbReference>
<dbReference type="OrthoDB" id="447290at2759"/>